<dbReference type="Pfam" id="PF00156">
    <property type="entry name" value="Pribosyltran"/>
    <property type="match status" value="1"/>
</dbReference>
<evidence type="ECO:0000256" key="9">
    <source>
        <dbReference type="PIRSR" id="PIRSR000485-1"/>
    </source>
</evidence>
<feature type="binding site" evidence="7 11">
    <location>
        <position position="435"/>
    </location>
    <ligand>
        <name>[4Fe-4S] cluster</name>
        <dbReference type="ChEBI" id="CHEBI:49883"/>
    </ligand>
</feature>
<dbReference type="InterPro" id="IPR029055">
    <property type="entry name" value="Ntn_hydrolases_N"/>
</dbReference>
<dbReference type="RefSeq" id="WP_066958137.1">
    <property type="nucleotide sequence ID" value="NZ_BCNX01000008.1"/>
</dbReference>
<dbReference type="GO" id="GO:0006189">
    <property type="term" value="P:'de novo' IMP biosynthetic process"/>
    <property type="evidence" value="ECO:0007669"/>
    <property type="project" value="UniProtKB-UniRule"/>
</dbReference>
<keyword evidence="7 10" id="KW-0460">Magnesium</keyword>
<feature type="binding site" evidence="7 10">
    <location>
        <position position="347"/>
    </location>
    <ligand>
        <name>Mg(2+)</name>
        <dbReference type="ChEBI" id="CHEBI:18420"/>
    </ligand>
</feature>
<sequence length="479" mass="52610">MCGIVGIVDASGVSFPLYYALYALQHRGQESAGISTFEGTTLYTHKAQGLVAEVFNSQILQKLQGNAGIGHVRYPTTGSKIPENVQPFNFRYLGLELSIAHNGNLVNTAELRAEYERRGQIFSTTTDTEIIGSIIADALRTSKSMEDAVRLCMRRLRGSYSVVALVNGTVYAFRDPLGIKPLCIGKIDHGYIVASESVAIDALDGTLLRDVRPGELVCIDEDGLSSTQIATANRRAHCIFEYIYFARADSVMDGTLVYDVRRRIGQRLYDAKPVEADTVCPVPDSGIAYAAGYAERSCIPFVEGLMKNRYMGRTFIMPTQQQRERAVRIKLNTVRGNLKDKRVVLVDDSIVRGTTSRRIVNMIREAGAEEIHLRVGSPPIIAPCYLGVDMPTRAELIASSRDVEAVRESVGATTLAYIPLEDLVEAIGWSETNLCTGCLTGCYPVDIPGERSCHCIVDYVAGTHQADLSSFKMEKERTA</sequence>
<gene>
    <name evidence="7" type="primary">purF</name>
    <name evidence="13" type="ORF">SAMN04488571_105235</name>
</gene>
<keyword evidence="6 7" id="KW-0315">Glutamine amidotransferase</keyword>
<feature type="binding site" evidence="7 11">
    <location>
        <position position="384"/>
    </location>
    <ligand>
        <name>[4Fe-4S] cluster</name>
        <dbReference type="ChEBI" id="CHEBI:49883"/>
    </ligand>
</feature>
<dbReference type="InterPro" id="IPR029057">
    <property type="entry name" value="PRTase-like"/>
</dbReference>
<dbReference type="Pfam" id="PF13537">
    <property type="entry name" value="GATase_7"/>
    <property type="match status" value="1"/>
</dbReference>
<comment type="function">
    <text evidence="7">Catalyzes the formation of phosphoribosylamine from phosphoribosylpyrophosphate (PRPP) and glutamine.</text>
</comment>
<dbReference type="HAMAP" id="MF_01931">
    <property type="entry name" value="PurF"/>
    <property type="match status" value="1"/>
</dbReference>
<dbReference type="OrthoDB" id="5976at2157"/>
<dbReference type="Gene3D" id="3.60.20.10">
    <property type="entry name" value="Glutamine Phosphoribosylpyrophosphate, subunit 1, domain 1"/>
    <property type="match status" value="1"/>
</dbReference>
<keyword evidence="3 7" id="KW-0328">Glycosyltransferase</keyword>
<keyword evidence="4 7" id="KW-0808">Transferase</keyword>
<feature type="binding site" evidence="7 10">
    <location>
        <position position="348"/>
    </location>
    <ligand>
        <name>Mg(2+)</name>
        <dbReference type="ChEBI" id="CHEBI:18420"/>
    </ligand>
</feature>
<evidence type="ECO:0000256" key="11">
    <source>
        <dbReference type="PIRSR" id="PIRSR000485-3"/>
    </source>
</evidence>
<evidence type="ECO:0000256" key="6">
    <source>
        <dbReference type="ARBA" id="ARBA00022962"/>
    </source>
</evidence>
<evidence type="ECO:0000256" key="7">
    <source>
        <dbReference type="HAMAP-Rule" id="MF_01931"/>
    </source>
</evidence>
<evidence type="ECO:0000256" key="2">
    <source>
        <dbReference type="ARBA" id="ARBA00010138"/>
    </source>
</evidence>
<comment type="catalytic activity">
    <reaction evidence="7 8">
        <text>5-phospho-beta-D-ribosylamine + L-glutamate + diphosphate = 5-phospho-alpha-D-ribose 1-diphosphate + L-glutamine + H2O</text>
        <dbReference type="Rhea" id="RHEA:14905"/>
        <dbReference type="ChEBI" id="CHEBI:15377"/>
        <dbReference type="ChEBI" id="CHEBI:29985"/>
        <dbReference type="ChEBI" id="CHEBI:33019"/>
        <dbReference type="ChEBI" id="CHEBI:58017"/>
        <dbReference type="ChEBI" id="CHEBI:58359"/>
        <dbReference type="ChEBI" id="CHEBI:58681"/>
        <dbReference type="EC" id="2.4.2.14"/>
    </reaction>
</comment>
<evidence type="ECO:0000256" key="8">
    <source>
        <dbReference type="PIRNR" id="PIRNR000485"/>
    </source>
</evidence>
<comment type="cofactor">
    <cofactor evidence="7 11">
        <name>[4Fe-4S] cluster</name>
        <dbReference type="ChEBI" id="CHEBI:49883"/>
    </cofactor>
    <text evidence="7 11">Binds 1 [4Fe-4S] cluster per subunit.</text>
</comment>
<evidence type="ECO:0000256" key="4">
    <source>
        <dbReference type="ARBA" id="ARBA00022679"/>
    </source>
</evidence>
<proteinExistence type="inferred from homology"/>
<name>A0A1G9ABJ3_9EURY</name>
<protein>
    <recommendedName>
        <fullName evidence="7">Amidophosphoribosyltransferase</fullName>
        <shortName evidence="7">ATase</shortName>
        <ecNumber evidence="7">2.4.2.14</ecNumber>
    </recommendedName>
    <alternativeName>
        <fullName evidence="7">Glutamine phosphoribosylpyrophosphate amidotransferase</fullName>
        <shortName evidence="7">GPATase</shortName>
    </alternativeName>
</protein>
<dbReference type="UniPathway" id="UPA00074">
    <property type="reaction ID" value="UER00124"/>
</dbReference>
<evidence type="ECO:0000256" key="10">
    <source>
        <dbReference type="PIRSR" id="PIRSR000485-2"/>
    </source>
</evidence>
<dbReference type="InterPro" id="IPR000836">
    <property type="entry name" value="PRTase_dom"/>
</dbReference>
<dbReference type="GO" id="GO:0051539">
    <property type="term" value="F:4 iron, 4 sulfur cluster binding"/>
    <property type="evidence" value="ECO:0007669"/>
    <property type="project" value="UniProtKB-KW"/>
</dbReference>
<evidence type="ECO:0000313" key="13">
    <source>
        <dbReference type="EMBL" id="SDK23900.1"/>
    </source>
</evidence>
<feature type="binding site" evidence="7 11">
    <location>
        <position position="238"/>
    </location>
    <ligand>
        <name>[4Fe-4S] cluster</name>
        <dbReference type="ChEBI" id="CHEBI:49883"/>
    </ligand>
</feature>
<keyword evidence="7" id="KW-0004">4Fe-4S</keyword>
<evidence type="ECO:0000259" key="12">
    <source>
        <dbReference type="PROSITE" id="PS51278"/>
    </source>
</evidence>
<dbReference type="CDD" id="cd00715">
    <property type="entry name" value="GPATase_N"/>
    <property type="match status" value="1"/>
</dbReference>
<dbReference type="SUPFAM" id="SSF53271">
    <property type="entry name" value="PRTase-like"/>
    <property type="match status" value="1"/>
</dbReference>
<comment type="pathway">
    <text evidence="1 7 8">Purine metabolism; IMP biosynthesis via de novo pathway; N(1)-(5-phospho-D-ribosyl)glycinamide from 5-phospho-alpha-D-ribose 1-diphosphate: step 1/2.</text>
</comment>
<keyword evidence="14" id="KW-1185">Reference proteome</keyword>
<dbReference type="EC" id="2.4.2.14" evidence="7"/>
<dbReference type="Proteomes" id="UP000326500">
    <property type="component" value="Unassembled WGS sequence"/>
</dbReference>
<dbReference type="PROSITE" id="PS51278">
    <property type="entry name" value="GATASE_TYPE_2"/>
    <property type="match status" value="1"/>
</dbReference>
<dbReference type="InterPro" id="IPR017932">
    <property type="entry name" value="GATase_2_dom"/>
</dbReference>
<keyword evidence="7 11" id="KW-0411">Iron-sulfur</keyword>
<dbReference type="EMBL" id="FNFT01000005">
    <property type="protein sequence ID" value="SDK23900.1"/>
    <property type="molecule type" value="Genomic_DNA"/>
</dbReference>
<dbReference type="STRING" id="2200.GCA_001571405_01803"/>
<comment type="cofactor">
    <cofactor evidence="7 10">
        <name>Mg(2+)</name>
        <dbReference type="ChEBI" id="CHEBI:18420"/>
    </cofactor>
    <text evidence="7 10">Binds 1 Mg(2+) ion per subunit.</text>
</comment>
<organism evidence="13 14">
    <name type="scientific">Methanoculleus thermophilus</name>
    <dbReference type="NCBI Taxonomy" id="2200"/>
    <lineage>
        <taxon>Archaea</taxon>
        <taxon>Methanobacteriati</taxon>
        <taxon>Methanobacteriota</taxon>
        <taxon>Stenosarchaea group</taxon>
        <taxon>Methanomicrobia</taxon>
        <taxon>Methanomicrobiales</taxon>
        <taxon>Methanomicrobiaceae</taxon>
        <taxon>Methanoculleus</taxon>
    </lineage>
</organism>
<evidence type="ECO:0000256" key="5">
    <source>
        <dbReference type="ARBA" id="ARBA00022755"/>
    </source>
</evidence>
<comment type="similarity">
    <text evidence="2 7 8">In the C-terminal section; belongs to the purine/pyrimidine phosphoribosyltransferase family.</text>
</comment>
<dbReference type="InterPro" id="IPR005854">
    <property type="entry name" value="PurF"/>
</dbReference>
<evidence type="ECO:0000313" key="14">
    <source>
        <dbReference type="Proteomes" id="UP000326500"/>
    </source>
</evidence>
<dbReference type="GO" id="GO:0009113">
    <property type="term" value="P:purine nucleobase biosynthetic process"/>
    <property type="evidence" value="ECO:0007669"/>
    <property type="project" value="UniProtKB-UniRule"/>
</dbReference>
<dbReference type="CDD" id="cd06223">
    <property type="entry name" value="PRTases_typeI"/>
    <property type="match status" value="1"/>
</dbReference>
<feature type="binding site" evidence="7 11">
    <location>
        <position position="438"/>
    </location>
    <ligand>
        <name>[4Fe-4S] cluster</name>
        <dbReference type="ChEBI" id="CHEBI:49883"/>
    </ligand>
</feature>
<dbReference type="AlphaFoldDB" id="A0A1G9ABJ3"/>
<evidence type="ECO:0000256" key="3">
    <source>
        <dbReference type="ARBA" id="ARBA00022676"/>
    </source>
</evidence>
<keyword evidence="7 11" id="KW-0408">Iron</keyword>
<accession>A0A1G9ABJ3</accession>
<reference evidence="13 14" key="1">
    <citation type="submission" date="2016-10" db="EMBL/GenBank/DDBJ databases">
        <authorList>
            <person name="Varghese N."/>
            <person name="Submissions S."/>
        </authorList>
    </citation>
    <scope>NUCLEOTIDE SEQUENCE [LARGE SCALE GENOMIC DNA]</scope>
    <source>
        <strain evidence="13 14">DSM 2373</strain>
    </source>
</reference>
<dbReference type="NCBIfam" id="TIGR01134">
    <property type="entry name" value="purF"/>
    <property type="match status" value="1"/>
</dbReference>
<dbReference type="PIRSF" id="PIRSF000485">
    <property type="entry name" value="Amd_phspho_trans"/>
    <property type="match status" value="1"/>
</dbReference>
<dbReference type="InterPro" id="IPR035584">
    <property type="entry name" value="PurF_N"/>
</dbReference>
<dbReference type="PANTHER" id="PTHR11907">
    <property type="entry name" value="AMIDOPHOSPHORIBOSYLTRANSFERASE"/>
    <property type="match status" value="1"/>
</dbReference>
<dbReference type="Gene3D" id="3.40.50.2020">
    <property type="match status" value="1"/>
</dbReference>
<feature type="active site" description="Nucleophile" evidence="7 9">
    <location>
        <position position="2"/>
    </location>
</feature>
<dbReference type="GO" id="GO:0000287">
    <property type="term" value="F:magnesium ion binding"/>
    <property type="evidence" value="ECO:0007669"/>
    <property type="project" value="UniProtKB-UniRule"/>
</dbReference>
<keyword evidence="5 7" id="KW-0658">Purine biosynthesis</keyword>
<feature type="domain" description="Glutamine amidotransferase type-2" evidence="12">
    <location>
        <begin position="2"/>
        <end position="222"/>
    </location>
</feature>
<evidence type="ECO:0000256" key="1">
    <source>
        <dbReference type="ARBA" id="ARBA00005209"/>
    </source>
</evidence>
<keyword evidence="7 10" id="KW-0479">Metal-binding</keyword>
<feature type="binding site" evidence="7 10">
    <location>
        <position position="285"/>
    </location>
    <ligand>
        <name>Mg(2+)</name>
        <dbReference type="ChEBI" id="CHEBI:18420"/>
    </ligand>
</feature>
<dbReference type="GO" id="GO:0004044">
    <property type="term" value="F:amidophosphoribosyltransferase activity"/>
    <property type="evidence" value="ECO:0007669"/>
    <property type="project" value="UniProtKB-UniRule"/>
</dbReference>
<dbReference type="SUPFAM" id="SSF56235">
    <property type="entry name" value="N-terminal nucleophile aminohydrolases (Ntn hydrolases)"/>
    <property type="match status" value="1"/>
</dbReference>